<sequence length="147" mass="16721">MPVEPRFRDQIRCLVLKDRRTKALNDALSPEDRIAFNGFLVSVTAVLVGPRLANPSDINDIARFSKQVATAHRRERRPVNEFVIEEILREIYGFPPLFRTFQPPPAALSNAGAAIVRHLTNTDARVAATIDHILDTAEDFHERRVRR</sequence>
<proteinExistence type="predicted"/>
<evidence type="ECO:0000313" key="2">
    <source>
        <dbReference type="Proteomes" id="UP000185696"/>
    </source>
</evidence>
<reference evidence="1 2" key="1">
    <citation type="submission" date="2016-12" db="EMBL/GenBank/DDBJ databases">
        <title>The draft genome sequence of Actinophytocola xinjiangensis.</title>
        <authorList>
            <person name="Wang W."/>
            <person name="Yuan L."/>
        </authorList>
    </citation>
    <scope>NUCLEOTIDE SEQUENCE [LARGE SCALE GENOMIC DNA]</scope>
    <source>
        <strain evidence="1 2">CGMCC 4.4663</strain>
    </source>
</reference>
<comment type="caution">
    <text evidence="1">The sequence shown here is derived from an EMBL/GenBank/DDBJ whole genome shotgun (WGS) entry which is preliminary data.</text>
</comment>
<gene>
    <name evidence="1" type="ORF">BLA60_39300</name>
</gene>
<name>A0A7Z0WDF1_9PSEU</name>
<evidence type="ECO:0000313" key="1">
    <source>
        <dbReference type="EMBL" id="OLF04781.1"/>
    </source>
</evidence>
<organism evidence="1 2">
    <name type="scientific">Actinophytocola xinjiangensis</name>
    <dbReference type="NCBI Taxonomy" id="485602"/>
    <lineage>
        <taxon>Bacteria</taxon>
        <taxon>Bacillati</taxon>
        <taxon>Actinomycetota</taxon>
        <taxon>Actinomycetes</taxon>
        <taxon>Pseudonocardiales</taxon>
        <taxon>Pseudonocardiaceae</taxon>
    </lineage>
</organism>
<protein>
    <submittedName>
        <fullName evidence="1">Uncharacterized protein</fullName>
    </submittedName>
</protein>
<dbReference type="EMBL" id="MSIF01000038">
    <property type="protein sequence ID" value="OLF04781.1"/>
    <property type="molecule type" value="Genomic_DNA"/>
</dbReference>
<dbReference type="OrthoDB" id="4199780at2"/>
<dbReference type="Proteomes" id="UP000185696">
    <property type="component" value="Unassembled WGS sequence"/>
</dbReference>
<keyword evidence="2" id="KW-1185">Reference proteome</keyword>
<dbReference type="AlphaFoldDB" id="A0A7Z0WDF1"/>
<accession>A0A7Z0WDF1</accession>